<feature type="transmembrane region" description="Helical" evidence="6">
    <location>
        <begin position="334"/>
        <end position="357"/>
    </location>
</feature>
<reference evidence="10 11" key="1">
    <citation type="submission" date="2018-03" db="EMBL/GenBank/DDBJ databases">
        <title>Comparative genomics illustrates the genes involved in a hyperalkaliphilic mechanisms of Serpentinomonas isolated from highly-alkaline calcium-rich serpentinized springs.</title>
        <authorList>
            <person name="Suzuki S."/>
            <person name="Ishii S."/>
            <person name="Walworth N."/>
            <person name="Bird L."/>
            <person name="Kuenen J.G."/>
            <person name="Nealson K.H."/>
        </authorList>
    </citation>
    <scope>NUCLEOTIDE SEQUENCE [LARGE SCALE GENOMIC DNA]</scope>
    <source>
        <strain evidence="10 11">83</strain>
    </source>
</reference>
<keyword evidence="11" id="KW-1185">Reference proteome</keyword>
<feature type="domain" description="ABC3 transporter permease C-terminal" evidence="7">
    <location>
        <begin position="294"/>
        <end position="411"/>
    </location>
</feature>
<keyword evidence="2" id="KW-1003">Cell membrane</keyword>
<dbReference type="Pfam" id="PF02687">
    <property type="entry name" value="FtsX"/>
    <property type="match status" value="1"/>
</dbReference>
<protein>
    <submittedName>
        <fullName evidence="9 10">ABC transporter permease</fullName>
    </submittedName>
</protein>
<evidence type="ECO:0000256" key="5">
    <source>
        <dbReference type="ARBA" id="ARBA00023136"/>
    </source>
</evidence>
<keyword evidence="4 6" id="KW-1133">Transmembrane helix</keyword>
<dbReference type="InterPro" id="IPR051125">
    <property type="entry name" value="ABC-4/HrtB_transporter"/>
</dbReference>
<gene>
    <name evidence="10" type="ORF">C6P61_02455</name>
    <name evidence="9" type="ORF">F5985_16820</name>
</gene>
<feature type="transmembrane region" description="Helical" evidence="6">
    <location>
        <begin position="388"/>
        <end position="408"/>
    </location>
</feature>
<evidence type="ECO:0000313" key="11">
    <source>
        <dbReference type="Proteomes" id="UP000238326"/>
    </source>
</evidence>
<evidence type="ECO:0000256" key="4">
    <source>
        <dbReference type="ARBA" id="ARBA00022989"/>
    </source>
</evidence>
<proteinExistence type="predicted"/>
<evidence type="ECO:0000313" key="12">
    <source>
        <dbReference type="Proteomes" id="UP000481947"/>
    </source>
</evidence>
<dbReference type="Proteomes" id="UP000238326">
    <property type="component" value="Unassembled WGS sequence"/>
</dbReference>
<feature type="transmembrane region" description="Helical" evidence="6">
    <location>
        <begin position="291"/>
        <end position="314"/>
    </location>
</feature>
<evidence type="ECO:0000259" key="7">
    <source>
        <dbReference type="Pfam" id="PF02687"/>
    </source>
</evidence>
<dbReference type="EMBL" id="PVLR01000007">
    <property type="protein sequence ID" value="PRD70019.1"/>
    <property type="molecule type" value="Genomic_DNA"/>
</dbReference>
<comment type="subcellular location">
    <subcellularLocation>
        <location evidence="1">Cell membrane</location>
        <topology evidence="1">Multi-pass membrane protein</topology>
    </subcellularLocation>
</comment>
<dbReference type="OrthoDB" id="9784014at2"/>
<name>A0A2S9KHU6_9BURK</name>
<evidence type="ECO:0000313" key="9">
    <source>
        <dbReference type="EMBL" id="MYZ53744.1"/>
    </source>
</evidence>
<dbReference type="InterPro" id="IPR003838">
    <property type="entry name" value="ABC3_permease_C"/>
</dbReference>
<evidence type="ECO:0000313" key="10">
    <source>
        <dbReference type="EMBL" id="PRD70019.1"/>
    </source>
</evidence>
<sequence>MKAMLWLALQSAWNRRHTLGLTLVALSLSVAMLLGVERARDAAKQGFEQSIAGTDLIVGARGSPLQLLLYSVFRLGEASHDMSWNSYQRLRDDPAVAWVIPLTLGDSHQGFPVLGTNQDYFEHLHYGDQLPLVLASGRRFEQLFEVVIGAEVARQLGYKLGDKLALSHGQGPEALASHEDLPFEVVGLLARTGTPVDRTLHVSLQALEAIHLGWQGGAPLPGLNIPARFVQKFDLQPKRVTAALVGLENRAGVFRLQRALHQYPYEALQAVLPGVALDQLWNMLGVVEQTLAGVSLLVLAMGLSTMVAIVWAGLGERRRELAILRSVGAGRRHIVALLALEGLLLSLAGALLGYLMLGLAAQAAASWTQAELGLTLPAWGSPASELKLLAGVLLAGLCASLLPAWRAARLTLSDGLMPRL</sequence>
<dbReference type="EMBL" id="VYSB01000027">
    <property type="protein sequence ID" value="MYZ53744.1"/>
    <property type="molecule type" value="Genomic_DNA"/>
</dbReference>
<organism evidence="10 11">
    <name type="scientific">Malikia spinosa</name>
    <dbReference type="NCBI Taxonomy" id="86180"/>
    <lineage>
        <taxon>Bacteria</taxon>
        <taxon>Pseudomonadati</taxon>
        <taxon>Pseudomonadota</taxon>
        <taxon>Betaproteobacteria</taxon>
        <taxon>Burkholderiales</taxon>
        <taxon>Comamonadaceae</taxon>
        <taxon>Malikia</taxon>
    </lineage>
</organism>
<dbReference type="AlphaFoldDB" id="A0A2S9KHU6"/>
<accession>A0A2S9KHU6</accession>
<dbReference type="GO" id="GO:0005886">
    <property type="term" value="C:plasma membrane"/>
    <property type="evidence" value="ECO:0007669"/>
    <property type="project" value="UniProtKB-SubCell"/>
</dbReference>
<dbReference type="Pfam" id="PF12704">
    <property type="entry name" value="MacB_PCD"/>
    <property type="match status" value="1"/>
</dbReference>
<comment type="caution">
    <text evidence="10">The sequence shown here is derived from an EMBL/GenBank/DDBJ whole genome shotgun (WGS) entry which is preliminary data.</text>
</comment>
<dbReference type="PANTHER" id="PTHR43738:SF2">
    <property type="entry name" value="ABC TRANSPORTER PERMEASE"/>
    <property type="match status" value="1"/>
</dbReference>
<evidence type="ECO:0000259" key="8">
    <source>
        <dbReference type="Pfam" id="PF12704"/>
    </source>
</evidence>
<dbReference type="Proteomes" id="UP000481947">
    <property type="component" value="Unassembled WGS sequence"/>
</dbReference>
<feature type="domain" description="MacB-like periplasmic core" evidence="8">
    <location>
        <begin position="20"/>
        <end position="209"/>
    </location>
</feature>
<dbReference type="InterPro" id="IPR025857">
    <property type="entry name" value="MacB_PCD"/>
</dbReference>
<reference evidence="9 12" key="2">
    <citation type="submission" date="2019-09" db="EMBL/GenBank/DDBJ databases">
        <title>Identification of Malikia spinosa a prominent benzene-, toluene-, and ethylbenzene-degrading bacterium: enrichment, isolation and whole genome sequencing.</title>
        <authorList>
            <person name="Tancsics A."/>
            <person name="Revesz F."/>
            <person name="Kriszt B."/>
        </authorList>
    </citation>
    <scope>NUCLEOTIDE SEQUENCE [LARGE SCALE GENOMIC DNA]</scope>
    <source>
        <strain evidence="9 12">AB6</strain>
    </source>
</reference>
<evidence type="ECO:0000256" key="2">
    <source>
        <dbReference type="ARBA" id="ARBA00022475"/>
    </source>
</evidence>
<dbReference type="RefSeq" id="WP_105728344.1">
    <property type="nucleotide sequence ID" value="NZ_PVLR01000007.1"/>
</dbReference>
<dbReference type="PANTHER" id="PTHR43738">
    <property type="entry name" value="ABC TRANSPORTER, MEMBRANE PROTEIN"/>
    <property type="match status" value="1"/>
</dbReference>
<keyword evidence="3 6" id="KW-0812">Transmembrane</keyword>
<keyword evidence="5 6" id="KW-0472">Membrane</keyword>
<evidence type="ECO:0000256" key="6">
    <source>
        <dbReference type="SAM" id="Phobius"/>
    </source>
</evidence>
<evidence type="ECO:0000256" key="3">
    <source>
        <dbReference type="ARBA" id="ARBA00022692"/>
    </source>
</evidence>
<evidence type="ECO:0000256" key="1">
    <source>
        <dbReference type="ARBA" id="ARBA00004651"/>
    </source>
</evidence>